<accession>A0A1Q9EN62</accession>
<dbReference type="InterPro" id="IPR029063">
    <property type="entry name" value="SAM-dependent_MTases_sf"/>
</dbReference>
<feature type="compositionally biased region" description="Polar residues" evidence="1">
    <location>
        <begin position="514"/>
        <end position="531"/>
    </location>
</feature>
<name>A0A1Q9EN62_SYMMI</name>
<reference evidence="2 3" key="1">
    <citation type="submission" date="2016-02" db="EMBL/GenBank/DDBJ databases">
        <title>Genome analysis of coral dinoflagellate symbionts highlights evolutionary adaptations to a symbiotic lifestyle.</title>
        <authorList>
            <person name="Aranda M."/>
            <person name="Li Y."/>
            <person name="Liew Y.J."/>
            <person name="Baumgarten S."/>
            <person name="Simakov O."/>
            <person name="Wilson M."/>
            <person name="Piel J."/>
            <person name="Ashoor H."/>
            <person name="Bougouffa S."/>
            <person name="Bajic V.B."/>
            <person name="Ryu T."/>
            <person name="Ravasi T."/>
            <person name="Bayer T."/>
            <person name="Micklem G."/>
            <person name="Kim H."/>
            <person name="Bhak J."/>
            <person name="Lajeunesse T.C."/>
            <person name="Voolstra C.R."/>
        </authorList>
    </citation>
    <scope>NUCLEOTIDE SEQUENCE [LARGE SCALE GENOMIC DNA]</scope>
    <source>
        <strain evidence="2 3">CCMP2467</strain>
    </source>
</reference>
<dbReference type="OrthoDB" id="641149at2759"/>
<feature type="region of interest" description="Disordered" evidence="1">
    <location>
        <begin position="509"/>
        <end position="539"/>
    </location>
</feature>
<protein>
    <submittedName>
        <fullName evidence="2">Uncharacterized protein</fullName>
    </submittedName>
</protein>
<feature type="region of interest" description="Disordered" evidence="1">
    <location>
        <begin position="366"/>
        <end position="490"/>
    </location>
</feature>
<evidence type="ECO:0000313" key="2">
    <source>
        <dbReference type="EMBL" id="OLQ08831.1"/>
    </source>
</evidence>
<evidence type="ECO:0000313" key="3">
    <source>
        <dbReference type="Proteomes" id="UP000186817"/>
    </source>
</evidence>
<comment type="caution">
    <text evidence="2">The sequence shown here is derived from an EMBL/GenBank/DDBJ whole genome shotgun (WGS) entry which is preliminary data.</text>
</comment>
<feature type="region of interest" description="Disordered" evidence="1">
    <location>
        <begin position="1613"/>
        <end position="1685"/>
    </location>
</feature>
<feature type="compositionally biased region" description="Basic and acidic residues" evidence="1">
    <location>
        <begin position="136"/>
        <end position="145"/>
    </location>
</feature>
<evidence type="ECO:0000256" key="1">
    <source>
        <dbReference type="SAM" id="MobiDB-lite"/>
    </source>
</evidence>
<gene>
    <name evidence="2" type="ORF">AK812_SmicGene7600</name>
</gene>
<dbReference type="SUPFAM" id="SSF53335">
    <property type="entry name" value="S-adenosyl-L-methionine-dependent methyltransferases"/>
    <property type="match status" value="1"/>
</dbReference>
<feature type="compositionally biased region" description="Low complexity" evidence="1">
    <location>
        <begin position="147"/>
        <end position="162"/>
    </location>
</feature>
<feature type="region of interest" description="Disordered" evidence="1">
    <location>
        <begin position="103"/>
        <end position="170"/>
    </location>
</feature>
<dbReference type="EMBL" id="LSRX01000109">
    <property type="protein sequence ID" value="OLQ08831.1"/>
    <property type="molecule type" value="Genomic_DNA"/>
</dbReference>
<feature type="compositionally biased region" description="Polar residues" evidence="1">
    <location>
        <begin position="461"/>
        <end position="482"/>
    </location>
</feature>
<proteinExistence type="predicted"/>
<sequence>MRNGYCPIYEVLLQPLKVQRLLEVGLGTQIPGSLSSMAGLGPGFRPGASLRAWRDYLPQAFIYGLDVMPDAMVRGEARIRTALADSANEGHVATAALDEVLAQDDTREDRAPGHRSKTTLLSEGLSKLHKQLGVGEGKRERKRGSDPAAALAAKAATAAAKRPPSKKPKTDLAATLLKALRKEEAATDEELEDDEKDADDDSDVLAGLHSRRQKLRNLAKQHPGRLLVAGMQNFAEHLGQAFGDSSDDPLRPLATRYLLSVVAPSYPGQTLSDADYRELRSLAEMLDQLVRGETATLGDFLVQRFKAKLMATRDASWGAAKYLELIPIDPIHHGTTVEEEEWVRKLRIREAKLDDALRKCFERDFGANTGDQIPSRSSSATSSSPSQGGSRRRGSSAGNLCPRYQDQRRGGESWPESQSKQDEGEIQRSVTPCTGERNRHERVEERNPPSGRRVAPRLETENLSSTAQRGQAEHTGNQSTQCGHGRSVAHGLRPRGEAGALCAGLVAQGRPGSDTGQPSNFGAEGSQSANSGGCPEHLALYESAPDEPKGMQQSYVAHECPLSCWRESCGGEFGQTVTLLQLTVWLFEALRSCPKGVGDIARKCLSPIAVPSEVRERNRDVLPLPLPTLRNLSSFQRHLRETFKDLPLWRSVAEWLKGSHRRQQKRDRAIRVCCETWEWLVCFSLNGEFGGWQLSRMKSRTGTTAGQEKALAGIRAAISHFCSSPVLQAKLPDFCELVKSRRMSYDNEEVSVALPLVLGELEPGLPKAGVAGSLLAEKFASGTVLDWLSRPDEALLPADRWPAKIPKARIQCTYREWCRVAQFMHELGILRAIDEAEILHVKGVPVLNGAFAVLKKGQPGEGFSRVTRFIMNMIPGNSYQKPLREEVGTLAGAPTWGNIILQKGEVLLWSSEDQKGAFYAWQLPEGWGKYMAFHWPVPRALLGLAGKGNTHVCAAVIPMGWVNAVPLFQHLHRQLGLNPAFGAELPPNLEWRRERPWPLEAQSWFQFYLDDFDAVEIFEASNTPEPGTVADFQARQRAAYSYAGVEIATDKTVQRAPSVERMGGAVDGVSGRVGVGVHKVIEVIAFARYVLGRPRLGSRVWLMLLGRLVRIFEFRRPLLGVLNNVWEHGSSQRLVWLRQRDTDELLIALSLVPLAFADLRAPICDMVTVSDASMEGGGHCRSAGLTEAGRSALQSALQDPTHSFQPLGSMQHGRHVHTGAPRVFVVSLFDNIGGLMVALTQLPVFVIGYAAAEHDASCRKLVRKRWPGVLELGPIEQVSSKLLEQVFASSGYDYDVVLVAMSSPCQSLRVSCHNQPSQADQMQRFHEGLRVIGEVKQAQTKPVHWFVENLGNLPEQSIRDMNEALQDKPFHICASWFSYCKRPRLYWCSWMWPADDTVAPYDDDGMVRRLIVGSLIVISFLCSNLHRYSAAVRALLQFWALHQCAPRVMDEVDAAVWRAWPGPGDIKKSVMKSWGFASAPGRGAPRGVFDVVVDDGLHSPEAQIATLGSLWPWLKRGGIFVVEDINDGKPMLQRASAAIEGIVGKAPYFFVDNFLNQSSGRLRHGSGLLILRKPCSESQPLTAQRLQKTGAGGATQDKWEAMAQELSCLDDDDAPMLPLGPLAQQQGKRGLPNRRSRVEGRARSHSRSHVSSSNSRGSGRSVQSAPSESPMRGTKSSASGMVSRV</sequence>
<feature type="compositionally biased region" description="Low complexity" evidence="1">
    <location>
        <begin position="374"/>
        <end position="389"/>
    </location>
</feature>
<feature type="compositionally biased region" description="Polar residues" evidence="1">
    <location>
        <begin position="1674"/>
        <end position="1685"/>
    </location>
</feature>
<feature type="compositionally biased region" description="Basic and acidic residues" evidence="1">
    <location>
        <begin position="436"/>
        <end position="447"/>
    </location>
</feature>
<dbReference type="Proteomes" id="UP000186817">
    <property type="component" value="Unassembled WGS sequence"/>
</dbReference>
<keyword evidence="3" id="KW-1185">Reference proteome</keyword>
<organism evidence="2 3">
    <name type="scientific">Symbiodinium microadriaticum</name>
    <name type="common">Dinoflagellate</name>
    <name type="synonym">Zooxanthella microadriatica</name>
    <dbReference type="NCBI Taxonomy" id="2951"/>
    <lineage>
        <taxon>Eukaryota</taxon>
        <taxon>Sar</taxon>
        <taxon>Alveolata</taxon>
        <taxon>Dinophyceae</taxon>
        <taxon>Suessiales</taxon>
        <taxon>Symbiodiniaceae</taxon>
        <taxon>Symbiodinium</taxon>
    </lineage>
</organism>
<feature type="compositionally biased region" description="Low complexity" evidence="1">
    <location>
        <begin position="1649"/>
        <end position="1664"/>
    </location>
</feature>
<dbReference type="Gene3D" id="3.40.50.150">
    <property type="entry name" value="Vaccinia Virus protein VP39"/>
    <property type="match status" value="3"/>
</dbReference>